<reference evidence="2 3" key="1">
    <citation type="submission" date="2013-11" db="EMBL/GenBank/DDBJ databases">
        <title>The Damaraland mole rat (Fukomys damarensis) genome and evolution of African mole rats.</title>
        <authorList>
            <person name="Gladyshev V.N."/>
            <person name="Fang X."/>
        </authorList>
    </citation>
    <scope>NUCLEOTIDE SEQUENCE [LARGE SCALE GENOMIC DNA]</scope>
    <source>
        <tissue evidence="2">Liver</tissue>
    </source>
</reference>
<evidence type="ECO:0000256" key="1">
    <source>
        <dbReference type="SAM" id="MobiDB-lite"/>
    </source>
</evidence>
<dbReference type="AlphaFoldDB" id="A0A091EF74"/>
<dbReference type="Proteomes" id="UP000028990">
    <property type="component" value="Unassembled WGS sequence"/>
</dbReference>
<protein>
    <submittedName>
        <fullName evidence="2">Uncharacterized protein</fullName>
    </submittedName>
</protein>
<gene>
    <name evidence="2" type="ORF">H920_04530</name>
</gene>
<feature type="compositionally biased region" description="Basic and acidic residues" evidence="1">
    <location>
        <begin position="70"/>
        <end position="83"/>
    </location>
</feature>
<feature type="compositionally biased region" description="Basic and acidic residues" evidence="1">
    <location>
        <begin position="38"/>
        <end position="60"/>
    </location>
</feature>
<dbReference type="EMBL" id="KN122017">
    <property type="protein sequence ID" value="KFO34046.1"/>
    <property type="molecule type" value="Genomic_DNA"/>
</dbReference>
<keyword evidence="3" id="KW-1185">Reference proteome</keyword>
<evidence type="ECO:0000313" key="3">
    <source>
        <dbReference type="Proteomes" id="UP000028990"/>
    </source>
</evidence>
<name>A0A091EF74_FUKDA</name>
<feature type="region of interest" description="Disordered" evidence="1">
    <location>
        <begin position="22"/>
        <end position="95"/>
    </location>
</feature>
<organism evidence="2 3">
    <name type="scientific">Fukomys damarensis</name>
    <name type="common">Damaraland mole rat</name>
    <name type="synonym">Cryptomys damarensis</name>
    <dbReference type="NCBI Taxonomy" id="885580"/>
    <lineage>
        <taxon>Eukaryota</taxon>
        <taxon>Metazoa</taxon>
        <taxon>Chordata</taxon>
        <taxon>Craniata</taxon>
        <taxon>Vertebrata</taxon>
        <taxon>Euteleostomi</taxon>
        <taxon>Mammalia</taxon>
        <taxon>Eutheria</taxon>
        <taxon>Euarchontoglires</taxon>
        <taxon>Glires</taxon>
        <taxon>Rodentia</taxon>
        <taxon>Hystricomorpha</taxon>
        <taxon>Bathyergidae</taxon>
        <taxon>Fukomys</taxon>
    </lineage>
</organism>
<accession>A0A091EF74</accession>
<proteinExistence type="predicted"/>
<feature type="compositionally biased region" description="Polar residues" evidence="1">
    <location>
        <begin position="84"/>
        <end position="95"/>
    </location>
</feature>
<evidence type="ECO:0000313" key="2">
    <source>
        <dbReference type="EMBL" id="KFO34046.1"/>
    </source>
</evidence>
<sequence>MSWSGDMYFAYQMKAVRALELSETQKDSEEGDPSGLWRSEKELQEAEDGPRRLLSGERAPRGTAGVGGGKRTDLQEDLWEKHPGTQSSTAMSHLA</sequence>